<proteinExistence type="predicted"/>
<sequence length="58" mass="6348">TTASRAIGILGISDSLEEAEIISELGVGCIKGKLFHRKDVGTRNLLQKRIDHMNSLQN</sequence>
<name>A0A0F9RVX7_9ZZZZ</name>
<feature type="non-terminal residue" evidence="1">
    <location>
        <position position="1"/>
    </location>
</feature>
<accession>A0A0F9RVX7</accession>
<organism evidence="1">
    <name type="scientific">marine sediment metagenome</name>
    <dbReference type="NCBI Taxonomy" id="412755"/>
    <lineage>
        <taxon>unclassified sequences</taxon>
        <taxon>metagenomes</taxon>
        <taxon>ecological metagenomes</taxon>
    </lineage>
</organism>
<comment type="caution">
    <text evidence="1">The sequence shown here is derived from an EMBL/GenBank/DDBJ whole genome shotgun (WGS) entry which is preliminary data.</text>
</comment>
<reference evidence="1" key="1">
    <citation type="journal article" date="2015" name="Nature">
        <title>Complex archaea that bridge the gap between prokaryotes and eukaryotes.</title>
        <authorList>
            <person name="Spang A."/>
            <person name="Saw J.H."/>
            <person name="Jorgensen S.L."/>
            <person name="Zaremba-Niedzwiedzka K."/>
            <person name="Martijn J."/>
            <person name="Lind A.E."/>
            <person name="van Eijk R."/>
            <person name="Schleper C."/>
            <person name="Guy L."/>
            <person name="Ettema T.J."/>
        </authorList>
    </citation>
    <scope>NUCLEOTIDE SEQUENCE</scope>
</reference>
<protein>
    <submittedName>
        <fullName evidence="1">Uncharacterized protein</fullName>
    </submittedName>
</protein>
<gene>
    <name evidence="1" type="ORF">LCGC14_0926430</name>
</gene>
<evidence type="ECO:0000313" key="1">
    <source>
        <dbReference type="EMBL" id="KKN21328.1"/>
    </source>
</evidence>
<dbReference type="EMBL" id="LAZR01003157">
    <property type="protein sequence ID" value="KKN21328.1"/>
    <property type="molecule type" value="Genomic_DNA"/>
</dbReference>
<dbReference type="AlphaFoldDB" id="A0A0F9RVX7"/>